<dbReference type="GO" id="GO:0008168">
    <property type="term" value="F:methyltransferase activity"/>
    <property type="evidence" value="ECO:0007669"/>
    <property type="project" value="UniProtKB-KW"/>
</dbReference>
<dbReference type="Pfam" id="PF10294">
    <property type="entry name" value="Methyltransf_16"/>
    <property type="match status" value="1"/>
</dbReference>
<dbReference type="InterPro" id="IPR029063">
    <property type="entry name" value="SAM-dependent_MTases_sf"/>
</dbReference>
<evidence type="ECO:0000313" key="6">
    <source>
        <dbReference type="Ensembl" id="ENSPNYP00000012955.1"/>
    </source>
</evidence>
<name>A0A3B4FQR7_9CICH</name>
<keyword evidence="4" id="KW-0949">S-adenosyl-L-methionine</keyword>
<keyword evidence="2" id="KW-0489">Methyltransferase</keyword>
<organism evidence="6">
    <name type="scientific">Pundamilia nyererei</name>
    <dbReference type="NCBI Taxonomy" id="303518"/>
    <lineage>
        <taxon>Eukaryota</taxon>
        <taxon>Metazoa</taxon>
        <taxon>Chordata</taxon>
        <taxon>Craniata</taxon>
        <taxon>Vertebrata</taxon>
        <taxon>Euteleostomi</taxon>
        <taxon>Actinopterygii</taxon>
        <taxon>Neopterygii</taxon>
        <taxon>Teleostei</taxon>
        <taxon>Neoteleostei</taxon>
        <taxon>Acanthomorphata</taxon>
        <taxon>Ovalentaria</taxon>
        <taxon>Cichlomorphae</taxon>
        <taxon>Cichliformes</taxon>
        <taxon>Cichlidae</taxon>
        <taxon>African cichlids</taxon>
        <taxon>Pseudocrenilabrinae</taxon>
        <taxon>Haplochromini</taxon>
        <taxon>Pundamilia</taxon>
    </lineage>
</organism>
<evidence type="ECO:0000256" key="4">
    <source>
        <dbReference type="ARBA" id="ARBA00022691"/>
    </source>
</evidence>
<protein>
    <submittedName>
        <fullName evidence="6">Eukaryotic elongation factor 2 lysine methyltransferase</fullName>
    </submittedName>
</protein>
<dbReference type="Gene3D" id="3.40.50.150">
    <property type="entry name" value="Vaccinia Virus protein VP39"/>
    <property type="match status" value="1"/>
</dbReference>
<dbReference type="InterPro" id="IPR029426">
    <property type="entry name" value="FAM86_N"/>
</dbReference>
<proteinExistence type="inferred from homology"/>
<comment type="similarity">
    <text evidence="1">Belongs to the class I-like SAM-binding methyltransferase superfamily. EEF2KMT family.</text>
</comment>
<reference evidence="6" key="1">
    <citation type="submission" date="2023-09" db="UniProtKB">
        <authorList>
            <consortium name="Ensembl"/>
        </authorList>
    </citation>
    <scope>IDENTIFICATION</scope>
</reference>
<keyword evidence="3" id="KW-0808">Transferase</keyword>
<sequence>MGKQEVNKYTCKMALSEQSSVHGSVKEVLREFQVSFFALTRLPSFPWTVSTSLAELHSEISAFYHMFLQTCLHPLCRKFPPSVRYRRLFLSQLIRRLEASGCEPLDELYDALAEVVGAEETMECYKSYLLPAGGAVSLMENIALISEGTTGLVTWEAALYLAEWALENQQVFTGRTVLELGSGAGLTGIAVCRSCSPKRFIFSDCHSTVLQKLRDNVWLNGLSEQTTPAVSVEKLDWTAISEEELREIGADVIIAADVVYDPDIAGSLAKLLSIVLRCSSAEVLPQVFICSTIRNLETYGGFKQQLEAEGVGHEVIPAPVNHVFPYNRQSAIELIKLRR</sequence>
<dbReference type="InterPro" id="IPR019410">
    <property type="entry name" value="Methyltransf_16"/>
</dbReference>
<evidence type="ECO:0000259" key="5">
    <source>
        <dbReference type="Pfam" id="PF14904"/>
    </source>
</evidence>
<dbReference type="AlphaFoldDB" id="A0A3B4FQR7"/>
<evidence type="ECO:0000256" key="2">
    <source>
        <dbReference type="ARBA" id="ARBA00022603"/>
    </source>
</evidence>
<dbReference type="GO" id="GO:0032259">
    <property type="term" value="P:methylation"/>
    <property type="evidence" value="ECO:0007669"/>
    <property type="project" value="UniProtKB-KW"/>
</dbReference>
<dbReference type="SUPFAM" id="SSF53335">
    <property type="entry name" value="S-adenosyl-L-methionine-dependent methyltransferases"/>
    <property type="match status" value="1"/>
</dbReference>
<evidence type="ECO:0000256" key="1">
    <source>
        <dbReference type="ARBA" id="ARBA00005511"/>
    </source>
</evidence>
<dbReference type="Ensembl" id="ENSPNYT00000013272.1">
    <property type="protein sequence ID" value="ENSPNYP00000012955.1"/>
    <property type="gene ID" value="ENSPNYG00000009806.1"/>
</dbReference>
<dbReference type="PANTHER" id="PTHR14614">
    <property type="entry name" value="HEPATOCELLULAR CARCINOMA-ASSOCIATED ANTIGEN"/>
    <property type="match status" value="1"/>
</dbReference>
<evidence type="ECO:0000256" key="3">
    <source>
        <dbReference type="ARBA" id="ARBA00022679"/>
    </source>
</evidence>
<dbReference type="Pfam" id="PF14904">
    <property type="entry name" value="FAM86"/>
    <property type="match status" value="1"/>
</dbReference>
<dbReference type="GO" id="GO:0032991">
    <property type="term" value="C:protein-containing complex"/>
    <property type="evidence" value="ECO:0007669"/>
    <property type="project" value="TreeGrafter"/>
</dbReference>
<dbReference type="STRING" id="303518.ENSPNYP00000012955"/>
<dbReference type="GeneTree" id="ENSGT00940000164788"/>
<dbReference type="PANTHER" id="PTHR14614:SF130">
    <property type="entry name" value="PROTEIN-LYSINE N-METHYLTRANSFERASE EEF2KMT"/>
    <property type="match status" value="1"/>
</dbReference>
<feature type="domain" description="FAM86 N-terminal" evidence="5">
    <location>
        <begin position="27"/>
        <end position="115"/>
    </location>
</feature>
<accession>A0A3B4FQR7</accession>